<dbReference type="Proteomes" id="UP000030640">
    <property type="component" value="Unassembled WGS sequence"/>
</dbReference>
<dbReference type="RefSeq" id="XP_008818646.1">
    <property type="nucleotide sequence ID" value="XM_008820424.1"/>
</dbReference>
<sequence>MRKIQRDIRVNRRREGKHEAPPTEEIGLGGPPQKSKDSRGAGLKRAQGSGPRKPTGIEPQNPRSNYQARE</sequence>
<feature type="compositionally biased region" description="Basic and acidic residues" evidence="1">
    <location>
        <begin position="1"/>
        <end position="10"/>
    </location>
</feature>
<name>W6ZZT8_9APIC</name>
<organism evidence="2 3">
    <name type="scientific">Plasmodium inui San Antonio 1</name>
    <dbReference type="NCBI Taxonomy" id="1237626"/>
    <lineage>
        <taxon>Eukaryota</taxon>
        <taxon>Sar</taxon>
        <taxon>Alveolata</taxon>
        <taxon>Apicomplexa</taxon>
        <taxon>Aconoidasida</taxon>
        <taxon>Haemosporida</taxon>
        <taxon>Plasmodiidae</taxon>
        <taxon>Plasmodium</taxon>
        <taxon>Plasmodium (Plasmodium)</taxon>
    </lineage>
</organism>
<dbReference type="VEuPathDB" id="PlasmoDB:C922_04850"/>
<dbReference type="AlphaFoldDB" id="W6ZZT8"/>
<feature type="compositionally biased region" description="Polar residues" evidence="1">
    <location>
        <begin position="61"/>
        <end position="70"/>
    </location>
</feature>
<accession>W6ZZT8</accession>
<evidence type="ECO:0000313" key="3">
    <source>
        <dbReference type="Proteomes" id="UP000030640"/>
    </source>
</evidence>
<feature type="region of interest" description="Disordered" evidence="1">
    <location>
        <begin position="1"/>
        <end position="70"/>
    </location>
</feature>
<evidence type="ECO:0000313" key="2">
    <source>
        <dbReference type="EMBL" id="EUD64810.1"/>
    </source>
</evidence>
<reference evidence="2 3" key="1">
    <citation type="submission" date="2013-02" db="EMBL/GenBank/DDBJ databases">
        <title>The Genome Sequence of Plasmodium inui San Antonio 1.</title>
        <authorList>
            <consortium name="The Broad Institute Genome Sequencing Platform"/>
            <consortium name="The Broad Institute Genome Sequencing Center for Infectious Disease"/>
            <person name="Neafsey D."/>
            <person name="Cheeseman I."/>
            <person name="Volkman S."/>
            <person name="Adams J."/>
            <person name="Walker B."/>
            <person name="Young S.K."/>
            <person name="Zeng Q."/>
            <person name="Gargeya S."/>
            <person name="Fitzgerald M."/>
            <person name="Haas B."/>
            <person name="Abouelleil A."/>
            <person name="Alvarado L."/>
            <person name="Arachchi H.M."/>
            <person name="Berlin A.M."/>
            <person name="Chapman S.B."/>
            <person name="Dewar J."/>
            <person name="Goldberg J."/>
            <person name="Griggs A."/>
            <person name="Gujja S."/>
            <person name="Hansen M."/>
            <person name="Howarth C."/>
            <person name="Imamovic A."/>
            <person name="Larimer J."/>
            <person name="McCowan C."/>
            <person name="Murphy C."/>
            <person name="Neiman D."/>
            <person name="Pearson M."/>
            <person name="Priest M."/>
            <person name="Roberts A."/>
            <person name="Saif S."/>
            <person name="Shea T."/>
            <person name="Sisk P."/>
            <person name="Sykes S."/>
            <person name="Wortman J."/>
            <person name="Nusbaum C."/>
            <person name="Birren B."/>
        </authorList>
    </citation>
    <scope>NUCLEOTIDE SEQUENCE [LARGE SCALE GENOMIC DNA]</scope>
    <source>
        <strain evidence="2 3">San Antonio 1</strain>
    </source>
</reference>
<dbReference type="GeneID" id="20040124"/>
<gene>
    <name evidence="2" type="ORF">C922_04850</name>
</gene>
<dbReference type="EMBL" id="KI965489">
    <property type="protein sequence ID" value="EUD64810.1"/>
    <property type="molecule type" value="Genomic_DNA"/>
</dbReference>
<protein>
    <submittedName>
        <fullName evidence="2">Uncharacterized protein</fullName>
    </submittedName>
</protein>
<keyword evidence="3" id="KW-1185">Reference proteome</keyword>
<proteinExistence type="predicted"/>
<evidence type="ECO:0000256" key="1">
    <source>
        <dbReference type="SAM" id="MobiDB-lite"/>
    </source>
</evidence>